<comment type="similarity">
    <text evidence="2 5">Belongs to the RRF family.</text>
</comment>
<dbReference type="PANTHER" id="PTHR20982">
    <property type="entry name" value="RIBOSOME RECYCLING FACTOR"/>
    <property type="match status" value="1"/>
</dbReference>
<dbReference type="InterPro" id="IPR036191">
    <property type="entry name" value="RRF_sf"/>
</dbReference>
<evidence type="ECO:0000256" key="1">
    <source>
        <dbReference type="ARBA" id="ARBA00004496"/>
    </source>
</evidence>
<comment type="subcellular location">
    <subcellularLocation>
        <location evidence="1 5">Cytoplasm</location>
    </subcellularLocation>
</comment>
<keyword evidence="3 5" id="KW-0963">Cytoplasm</keyword>
<organism evidence="8 9">
    <name type="scientific">Caldinitratiruptor microaerophilus</name>
    <dbReference type="NCBI Taxonomy" id="671077"/>
    <lineage>
        <taxon>Bacteria</taxon>
        <taxon>Bacillati</taxon>
        <taxon>Bacillota</taxon>
        <taxon>Clostridia</taxon>
        <taxon>Eubacteriales</taxon>
        <taxon>Symbiobacteriaceae</taxon>
        <taxon>Caldinitratiruptor</taxon>
    </lineage>
</organism>
<reference evidence="8" key="1">
    <citation type="submission" date="2022-03" db="EMBL/GenBank/DDBJ databases">
        <title>Complete genome sequence of Caldinitratiruptor microaerophilus.</title>
        <authorList>
            <person name="Mukaiyama R."/>
            <person name="Nishiyama T."/>
            <person name="Ueda K."/>
        </authorList>
    </citation>
    <scope>NUCLEOTIDE SEQUENCE</scope>
    <source>
        <strain evidence="8">JCM 16183</strain>
    </source>
</reference>
<dbReference type="FunFam" id="3.30.1360.40:FF:000001">
    <property type="entry name" value="Ribosome-recycling factor"/>
    <property type="match status" value="1"/>
</dbReference>
<dbReference type="EMBL" id="AP025628">
    <property type="protein sequence ID" value="BDG59380.1"/>
    <property type="molecule type" value="Genomic_DNA"/>
</dbReference>
<evidence type="ECO:0000313" key="9">
    <source>
        <dbReference type="Proteomes" id="UP001163687"/>
    </source>
</evidence>
<dbReference type="Gene3D" id="3.30.1360.40">
    <property type="match status" value="1"/>
</dbReference>
<gene>
    <name evidence="5" type="primary">frr</name>
    <name evidence="8" type="ORF">caldi_04700</name>
</gene>
<dbReference type="FunFam" id="1.10.132.20:FF:000001">
    <property type="entry name" value="Ribosome-recycling factor"/>
    <property type="match status" value="1"/>
</dbReference>
<evidence type="ECO:0000256" key="6">
    <source>
        <dbReference type="SAM" id="Coils"/>
    </source>
</evidence>
<name>A0AA35CL98_9FIRM</name>
<sequence>MKKTVEAFRKELASVKAGRATPALLDRVMVDYYGQQMPVSQLATITAPDPRTLVIQPWDKSALKAIEKGILNSDLGLNPNNDGNVIRLVLPPLTEERRRDLVKMLHKRAEEERVAVRNVRRDANEQLKKMEKEKKISEDDLKRTQDEVQKLTDRYIKEVDQVLAAKEKEVLEV</sequence>
<dbReference type="SUPFAM" id="SSF55194">
    <property type="entry name" value="Ribosome recycling factor, RRF"/>
    <property type="match status" value="1"/>
</dbReference>
<dbReference type="CDD" id="cd00520">
    <property type="entry name" value="RRF"/>
    <property type="match status" value="1"/>
</dbReference>
<evidence type="ECO:0000256" key="3">
    <source>
        <dbReference type="ARBA" id="ARBA00022490"/>
    </source>
</evidence>
<feature type="domain" description="Ribosome recycling factor" evidence="7">
    <location>
        <begin position="8"/>
        <end position="171"/>
    </location>
</feature>
<dbReference type="Pfam" id="PF01765">
    <property type="entry name" value="RRF"/>
    <property type="match status" value="1"/>
</dbReference>
<dbReference type="HAMAP" id="MF_00040">
    <property type="entry name" value="RRF"/>
    <property type="match status" value="1"/>
</dbReference>
<feature type="coiled-coil region" evidence="6">
    <location>
        <begin position="106"/>
        <end position="161"/>
    </location>
</feature>
<dbReference type="GO" id="GO:0043023">
    <property type="term" value="F:ribosomal large subunit binding"/>
    <property type="evidence" value="ECO:0007669"/>
    <property type="project" value="TreeGrafter"/>
</dbReference>
<evidence type="ECO:0000256" key="4">
    <source>
        <dbReference type="ARBA" id="ARBA00022917"/>
    </source>
</evidence>
<proteinExistence type="inferred from homology"/>
<keyword evidence="6" id="KW-0175">Coiled coil</keyword>
<evidence type="ECO:0000256" key="5">
    <source>
        <dbReference type="HAMAP-Rule" id="MF_00040"/>
    </source>
</evidence>
<dbReference type="KEGG" id="cmic:caldi_04700"/>
<keyword evidence="9" id="KW-1185">Reference proteome</keyword>
<evidence type="ECO:0000259" key="7">
    <source>
        <dbReference type="Pfam" id="PF01765"/>
    </source>
</evidence>
<dbReference type="InterPro" id="IPR002661">
    <property type="entry name" value="Ribosome_recyc_fac"/>
</dbReference>
<keyword evidence="4 5" id="KW-0648">Protein biosynthesis</keyword>
<comment type="function">
    <text evidence="5">Responsible for the release of ribosomes from messenger RNA at the termination of protein biosynthesis. May increase the efficiency of translation by recycling ribosomes from one round of translation to another.</text>
</comment>
<dbReference type="PANTHER" id="PTHR20982:SF3">
    <property type="entry name" value="MITOCHONDRIAL RIBOSOME RECYCLING FACTOR PSEUDO 1"/>
    <property type="match status" value="1"/>
</dbReference>
<protein>
    <recommendedName>
        <fullName evidence="5">Ribosome-recycling factor</fullName>
        <shortName evidence="5">RRF</shortName>
    </recommendedName>
    <alternativeName>
        <fullName evidence="5">Ribosome-releasing factor</fullName>
    </alternativeName>
</protein>
<dbReference type="NCBIfam" id="TIGR00496">
    <property type="entry name" value="frr"/>
    <property type="match status" value="1"/>
</dbReference>
<dbReference type="RefSeq" id="WP_264843514.1">
    <property type="nucleotide sequence ID" value="NZ_AP025628.1"/>
</dbReference>
<dbReference type="GO" id="GO:0006415">
    <property type="term" value="P:translational termination"/>
    <property type="evidence" value="ECO:0007669"/>
    <property type="project" value="UniProtKB-UniRule"/>
</dbReference>
<dbReference type="GO" id="GO:0005737">
    <property type="term" value="C:cytoplasm"/>
    <property type="evidence" value="ECO:0007669"/>
    <property type="project" value="UniProtKB-SubCell"/>
</dbReference>
<dbReference type="Proteomes" id="UP001163687">
    <property type="component" value="Chromosome"/>
</dbReference>
<dbReference type="AlphaFoldDB" id="A0AA35CL98"/>
<evidence type="ECO:0000313" key="8">
    <source>
        <dbReference type="EMBL" id="BDG59380.1"/>
    </source>
</evidence>
<dbReference type="InterPro" id="IPR023584">
    <property type="entry name" value="Ribosome_recyc_fac_dom"/>
</dbReference>
<dbReference type="Gene3D" id="1.10.132.20">
    <property type="entry name" value="Ribosome-recycling factor"/>
    <property type="match status" value="1"/>
</dbReference>
<evidence type="ECO:0000256" key="2">
    <source>
        <dbReference type="ARBA" id="ARBA00005912"/>
    </source>
</evidence>
<accession>A0AA35CL98</accession>